<dbReference type="EMBL" id="CAJPDT010000185">
    <property type="protein sequence ID" value="CAF9942415.1"/>
    <property type="molecule type" value="Genomic_DNA"/>
</dbReference>
<dbReference type="PANTHER" id="PTHR39605">
    <property type="entry name" value="MAJOR FACILITATOR SUPERFAMILY (MFS) PROFILE DOMAIN-CONTAINING PROTEIN"/>
    <property type="match status" value="1"/>
</dbReference>
<dbReference type="Proteomes" id="UP000664534">
    <property type="component" value="Unassembled WGS sequence"/>
</dbReference>
<organism evidence="2 3">
    <name type="scientific">Imshaugia aleurites</name>
    <dbReference type="NCBI Taxonomy" id="172621"/>
    <lineage>
        <taxon>Eukaryota</taxon>
        <taxon>Fungi</taxon>
        <taxon>Dikarya</taxon>
        <taxon>Ascomycota</taxon>
        <taxon>Pezizomycotina</taxon>
        <taxon>Lecanoromycetes</taxon>
        <taxon>OSLEUM clade</taxon>
        <taxon>Lecanoromycetidae</taxon>
        <taxon>Lecanorales</taxon>
        <taxon>Lecanorineae</taxon>
        <taxon>Parmeliaceae</taxon>
        <taxon>Imshaugia</taxon>
    </lineage>
</organism>
<keyword evidence="3" id="KW-1185">Reference proteome</keyword>
<dbReference type="PANTHER" id="PTHR39605:SF1">
    <property type="entry name" value="MAJOR FACILITATOR SUPERFAMILY (MFS) PROFILE DOMAIN-CONTAINING PROTEIN"/>
    <property type="match status" value="1"/>
</dbReference>
<sequence>MDSVGTYAISTSAWLSLQAIPLLISPKLIVTMLSPDARRPTDLEIYLSRSLSMTLLCLGLLTIVLTGLLPLSTPVAESENSHTPSPYASPTILLTTAFHVASTVYTYTNYMATGSVCFALGMIGSGVLSSFGLWCLMFGGGEGRGKVSGWPFRNDEERRRKREKMMKRRGL</sequence>
<evidence type="ECO:0000313" key="2">
    <source>
        <dbReference type="EMBL" id="CAF9942415.1"/>
    </source>
</evidence>
<feature type="transmembrane region" description="Helical" evidence="1">
    <location>
        <begin position="12"/>
        <end position="30"/>
    </location>
</feature>
<evidence type="ECO:0000256" key="1">
    <source>
        <dbReference type="SAM" id="Phobius"/>
    </source>
</evidence>
<feature type="transmembrane region" description="Helical" evidence="1">
    <location>
        <begin position="110"/>
        <end position="136"/>
    </location>
</feature>
<name>A0A8H3J7T1_9LECA</name>
<evidence type="ECO:0000313" key="3">
    <source>
        <dbReference type="Proteomes" id="UP000664534"/>
    </source>
</evidence>
<comment type="caution">
    <text evidence="2">The sequence shown here is derived from an EMBL/GenBank/DDBJ whole genome shotgun (WGS) entry which is preliminary data.</text>
</comment>
<keyword evidence="1" id="KW-0472">Membrane</keyword>
<dbReference type="OrthoDB" id="2550114at2759"/>
<feature type="transmembrane region" description="Helical" evidence="1">
    <location>
        <begin position="51"/>
        <end position="71"/>
    </location>
</feature>
<accession>A0A8H3J7T1</accession>
<proteinExistence type="predicted"/>
<gene>
    <name evidence="2" type="ORF">IMSHALPRED_003665</name>
</gene>
<dbReference type="AlphaFoldDB" id="A0A8H3J7T1"/>
<reference evidence="2" key="1">
    <citation type="submission" date="2021-03" db="EMBL/GenBank/DDBJ databases">
        <authorList>
            <person name="Tagirdzhanova G."/>
        </authorList>
    </citation>
    <scope>NUCLEOTIDE SEQUENCE</scope>
</reference>
<protein>
    <submittedName>
        <fullName evidence="2">Uncharacterized protein</fullName>
    </submittedName>
</protein>
<keyword evidence="1" id="KW-1133">Transmembrane helix</keyword>
<keyword evidence="1" id="KW-0812">Transmembrane</keyword>